<evidence type="ECO:0000256" key="1">
    <source>
        <dbReference type="SAM" id="MobiDB-lite"/>
    </source>
</evidence>
<reference evidence="3" key="5">
    <citation type="submission" date="2018-04" db="UniProtKB">
        <authorList>
            <consortium name="EnsemblFungi"/>
        </authorList>
    </citation>
    <scope>IDENTIFICATION</scope>
    <source>
        <strain evidence="3">R3-111a-1</strain>
    </source>
</reference>
<organism evidence="2">
    <name type="scientific">Gaeumannomyces tritici (strain R3-111a-1)</name>
    <name type="common">Wheat and barley take-all root rot fungus</name>
    <name type="synonym">Gaeumannomyces graminis var. tritici</name>
    <dbReference type="NCBI Taxonomy" id="644352"/>
    <lineage>
        <taxon>Eukaryota</taxon>
        <taxon>Fungi</taxon>
        <taxon>Dikarya</taxon>
        <taxon>Ascomycota</taxon>
        <taxon>Pezizomycotina</taxon>
        <taxon>Sordariomycetes</taxon>
        <taxon>Sordariomycetidae</taxon>
        <taxon>Magnaporthales</taxon>
        <taxon>Magnaporthaceae</taxon>
        <taxon>Gaeumannomyces</taxon>
    </lineage>
</organism>
<gene>
    <name evidence="3" type="primary">20344760</name>
    <name evidence="2" type="ORF">GGTG_04302</name>
</gene>
<reference evidence="2" key="3">
    <citation type="submission" date="2010-09" db="EMBL/GenBank/DDBJ databases">
        <title>Annotation of Gaeumannomyces graminis var. tritici R3-111a-1.</title>
        <authorList>
            <consortium name="The Broad Institute Genome Sequencing Platform"/>
            <person name="Ma L.-J."/>
            <person name="Dead R."/>
            <person name="Young S.K."/>
            <person name="Zeng Q."/>
            <person name="Gargeya S."/>
            <person name="Fitzgerald M."/>
            <person name="Haas B."/>
            <person name="Abouelleil A."/>
            <person name="Alvarado L."/>
            <person name="Arachchi H.M."/>
            <person name="Berlin A."/>
            <person name="Brown A."/>
            <person name="Chapman S.B."/>
            <person name="Chen Z."/>
            <person name="Dunbar C."/>
            <person name="Freedman E."/>
            <person name="Gearin G."/>
            <person name="Gellesch M."/>
            <person name="Goldberg J."/>
            <person name="Griggs A."/>
            <person name="Gujja S."/>
            <person name="Heiman D."/>
            <person name="Howarth C."/>
            <person name="Larson L."/>
            <person name="Lui A."/>
            <person name="MacDonald P.J.P."/>
            <person name="Mehta T."/>
            <person name="Montmayeur A."/>
            <person name="Murphy C."/>
            <person name="Neiman D."/>
            <person name="Pearson M."/>
            <person name="Priest M."/>
            <person name="Roberts A."/>
            <person name="Saif S."/>
            <person name="Shea T."/>
            <person name="Shenoy N."/>
            <person name="Sisk P."/>
            <person name="Stolte C."/>
            <person name="Sykes S."/>
            <person name="Yandava C."/>
            <person name="Wortman J."/>
            <person name="Nusbaum C."/>
            <person name="Birren B."/>
        </authorList>
    </citation>
    <scope>NUCLEOTIDE SEQUENCE</scope>
    <source>
        <strain evidence="2">R3-111a-1</strain>
    </source>
</reference>
<evidence type="ECO:0000313" key="4">
    <source>
        <dbReference type="Proteomes" id="UP000006039"/>
    </source>
</evidence>
<protein>
    <submittedName>
        <fullName evidence="2 3">Uncharacterized protein</fullName>
    </submittedName>
</protein>
<dbReference type="VEuPathDB" id="FungiDB:GGTG_04302"/>
<sequence length="309" mass="33889">MCTFVWTSWMTCQAEPRHRVLQSICFCGDARPRSRDDQRRYMPARLIGREVPERLRRLACDDRRHATRPQRACHACRVCASLPLDSDDLPLYDPDRRRLGFQNGHGNIRSTPPSAATAAACGHNNMSAVRASNMIVPVQANNSIGPVKPNDMISPIMTNDTVSPVRTNNYPSPAKTNAPVNGNGDVSPVSSIASADIDDNVSPLSSDDETWQVAVAAWETVNSEPSHVQVRTVAEWYRGGTPSCIMTRLNAEWAAGWAQWGGNPSRLATAGTLARAVDPVPEEQSWKGGSMQKNQDQTLTIVGHNMLPH</sequence>
<name>J3NSQ3_GAET3</name>
<accession>J3NSQ3</accession>
<reference evidence="4" key="1">
    <citation type="submission" date="2010-07" db="EMBL/GenBank/DDBJ databases">
        <title>The genome sequence of Gaeumannomyces graminis var. tritici strain R3-111a-1.</title>
        <authorList>
            <consortium name="The Broad Institute Genome Sequencing Platform"/>
            <person name="Ma L.-J."/>
            <person name="Dead R."/>
            <person name="Young S."/>
            <person name="Zeng Q."/>
            <person name="Koehrsen M."/>
            <person name="Alvarado L."/>
            <person name="Berlin A."/>
            <person name="Chapman S.B."/>
            <person name="Chen Z."/>
            <person name="Freedman E."/>
            <person name="Gellesch M."/>
            <person name="Goldberg J."/>
            <person name="Griggs A."/>
            <person name="Gujja S."/>
            <person name="Heilman E.R."/>
            <person name="Heiman D."/>
            <person name="Hepburn T."/>
            <person name="Howarth C."/>
            <person name="Jen D."/>
            <person name="Larson L."/>
            <person name="Mehta T."/>
            <person name="Neiman D."/>
            <person name="Pearson M."/>
            <person name="Roberts A."/>
            <person name="Saif S."/>
            <person name="Shea T."/>
            <person name="Shenoy N."/>
            <person name="Sisk P."/>
            <person name="Stolte C."/>
            <person name="Sykes S."/>
            <person name="Walk T."/>
            <person name="White J."/>
            <person name="Yandava C."/>
            <person name="Haas B."/>
            <person name="Nusbaum C."/>
            <person name="Birren B."/>
        </authorList>
    </citation>
    <scope>NUCLEOTIDE SEQUENCE [LARGE SCALE GENOMIC DNA]</scope>
    <source>
        <strain evidence="4">R3-111a-1</strain>
    </source>
</reference>
<dbReference type="HOGENOM" id="CLU_900296_0_0_1"/>
<keyword evidence="4" id="KW-1185">Reference proteome</keyword>
<dbReference type="RefSeq" id="XP_009220361.1">
    <property type="nucleotide sequence ID" value="XM_009222097.1"/>
</dbReference>
<dbReference type="Proteomes" id="UP000006039">
    <property type="component" value="Unassembled WGS sequence"/>
</dbReference>
<proteinExistence type="predicted"/>
<reference evidence="2" key="2">
    <citation type="submission" date="2010-07" db="EMBL/GenBank/DDBJ databases">
        <authorList>
            <consortium name="The Broad Institute Genome Sequencing Platform"/>
            <consortium name="Broad Institute Genome Sequencing Center for Infectious Disease"/>
            <person name="Ma L.-J."/>
            <person name="Dead R."/>
            <person name="Young S."/>
            <person name="Zeng Q."/>
            <person name="Koehrsen M."/>
            <person name="Alvarado L."/>
            <person name="Berlin A."/>
            <person name="Chapman S.B."/>
            <person name="Chen Z."/>
            <person name="Freedman E."/>
            <person name="Gellesch M."/>
            <person name="Goldberg J."/>
            <person name="Griggs A."/>
            <person name="Gujja S."/>
            <person name="Heilman E.R."/>
            <person name="Heiman D."/>
            <person name="Hepburn T."/>
            <person name="Howarth C."/>
            <person name="Jen D."/>
            <person name="Larson L."/>
            <person name="Mehta T."/>
            <person name="Neiman D."/>
            <person name="Pearson M."/>
            <person name="Roberts A."/>
            <person name="Saif S."/>
            <person name="Shea T."/>
            <person name="Shenoy N."/>
            <person name="Sisk P."/>
            <person name="Stolte C."/>
            <person name="Sykes S."/>
            <person name="Walk T."/>
            <person name="White J."/>
            <person name="Yandava C."/>
            <person name="Haas B."/>
            <person name="Nusbaum C."/>
            <person name="Birren B."/>
        </authorList>
    </citation>
    <scope>NUCLEOTIDE SEQUENCE</scope>
    <source>
        <strain evidence="2">R3-111a-1</strain>
    </source>
</reference>
<feature type="region of interest" description="Disordered" evidence="1">
    <location>
        <begin position="172"/>
        <end position="191"/>
    </location>
</feature>
<evidence type="ECO:0000313" key="2">
    <source>
        <dbReference type="EMBL" id="EJT79216.1"/>
    </source>
</evidence>
<dbReference type="AlphaFoldDB" id="J3NSQ3"/>
<dbReference type="EMBL" id="GL385396">
    <property type="protein sequence ID" value="EJT79216.1"/>
    <property type="molecule type" value="Genomic_DNA"/>
</dbReference>
<evidence type="ECO:0000313" key="3">
    <source>
        <dbReference type="EnsemblFungi" id="EJT79216"/>
    </source>
</evidence>
<reference evidence="3" key="4">
    <citation type="journal article" date="2015" name="G3 (Bethesda)">
        <title>Genome sequences of three phytopathogenic species of the Magnaporthaceae family of fungi.</title>
        <authorList>
            <person name="Okagaki L.H."/>
            <person name="Nunes C.C."/>
            <person name="Sailsbery J."/>
            <person name="Clay B."/>
            <person name="Brown D."/>
            <person name="John T."/>
            <person name="Oh Y."/>
            <person name="Young N."/>
            <person name="Fitzgerald M."/>
            <person name="Haas B.J."/>
            <person name="Zeng Q."/>
            <person name="Young S."/>
            <person name="Adiconis X."/>
            <person name="Fan L."/>
            <person name="Levin J.Z."/>
            <person name="Mitchell T.K."/>
            <person name="Okubara P.A."/>
            <person name="Farman M.L."/>
            <person name="Kohn L.M."/>
            <person name="Birren B."/>
            <person name="Ma L.-J."/>
            <person name="Dean R.A."/>
        </authorList>
    </citation>
    <scope>NUCLEOTIDE SEQUENCE</scope>
    <source>
        <strain evidence="3">R3-111a-1</strain>
    </source>
</reference>
<dbReference type="GeneID" id="20344760"/>
<dbReference type="EnsemblFungi" id="EJT79216">
    <property type="protein sequence ID" value="EJT79216"/>
    <property type="gene ID" value="GGTG_04302"/>
</dbReference>